<dbReference type="STRING" id="35608.A0A2U1P3K4"/>
<evidence type="ECO:0000313" key="17">
    <source>
        <dbReference type="EMBL" id="PWA80328.1"/>
    </source>
</evidence>
<evidence type="ECO:0000256" key="10">
    <source>
        <dbReference type="ARBA" id="ARBA00022771"/>
    </source>
</evidence>
<dbReference type="AlphaFoldDB" id="A0A2U1P3K4"/>
<dbReference type="Gene3D" id="3.30.40.10">
    <property type="entry name" value="Zinc/RING finger domain, C3HC4 (zinc finger)"/>
    <property type="match status" value="1"/>
</dbReference>
<evidence type="ECO:0000256" key="4">
    <source>
        <dbReference type="ARBA" id="ARBA00004906"/>
    </source>
</evidence>
<comment type="similarity">
    <text evidence="5">Belongs to the RBR family. Ariadne subfamily.</text>
</comment>
<evidence type="ECO:0000256" key="8">
    <source>
        <dbReference type="ARBA" id="ARBA00022723"/>
    </source>
</evidence>
<dbReference type="InterPro" id="IPR044066">
    <property type="entry name" value="TRIAD_supradom"/>
</dbReference>
<keyword evidence="9" id="KW-0677">Repeat</keyword>
<dbReference type="SUPFAM" id="SSF57850">
    <property type="entry name" value="RING/U-box"/>
    <property type="match status" value="3"/>
</dbReference>
<protein>
    <recommendedName>
        <fullName evidence="6">RBR-type E3 ubiquitin transferase</fullName>
        <ecNumber evidence="6">2.3.2.31</ecNumber>
    </recommendedName>
</protein>
<evidence type="ECO:0000256" key="9">
    <source>
        <dbReference type="ARBA" id="ARBA00022737"/>
    </source>
</evidence>
<evidence type="ECO:0000256" key="1">
    <source>
        <dbReference type="ARBA" id="ARBA00001798"/>
    </source>
</evidence>
<keyword evidence="18" id="KW-1185">Reference proteome</keyword>
<dbReference type="Pfam" id="PF22191">
    <property type="entry name" value="IBR_1"/>
    <property type="match status" value="1"/>
</dbReference>
<dbReference type="EC" id="2.3.2.31" evidence="6"/>
<feature type="domain" description="RING-type" evidence="15">
    <location>
        <begin position="148"/>
        <end position="194"/>
    </location>
</feature>
<dbReference type="PROSITE" id="PS00518">
    <property type="entry name" value="ZF_RING_1"/>
    <property type="match status" value="1"/>
</dbReference>
<keyword evidence="11" id="KW-0833">Ubl conjugation pathway</keyword>
<keyword evidence="8" id="KW-0479">Metal-binding</keyword>
<accession>A0A2U1P3K4</accession>
<name>A0A2U1P3K4_ARTAN</name>
<evidence type="ECO:0000256" key="14">
    <source>
        <dbReference type="SAM" id="MobiDB-lite"/>
    </source>
</evidence>
<gene>
    <name evidence="17" type="ORF">CTI12_AA158650</name>
</gene>
<feature type="region of interest" description="Disordered" evidence="14">
    <location>
        <begin position="1"/>
        <end position="59"/>
    </location>
</feature>
<dbReference type="OrthoDB" id="10009520at2759"/>
<dbReference type="InterPro" id="IPR013083">
    <property type="entry name" value="Znf_RING/FYVE/PHD"/>
</dbReference>
<dbReference type="InterPro" id="IPR031127">
    <property type="entry name" value="E3_UB_ligase_RBR"/>
</dbReference>
<dbReference type="FunFam" id="3.30.40.10:FF:000019">
    <property type="entry name" value="RBR-type E3 ubiquitin transferase"/>
    <property type="match status" value="1"/>
</dbReference>
<evidence type="ECO:0000256" key="2">
    <source>
        <dbReference type="ARBA" id="ARBA00001947"/>
    </source>
</evidence>
<dbReference type="GO" id="GO:0061630">
    <property type="term" value="F:ubiquitin protein ligase activity"/>
    <property type="evidence" value="ECO:0007669"/>
    <property type="project" value="UniProtKB-EC"/>
</dbReference>
<dbReference type="FunFam" id="1.20.120.1750:FF:000027">
    <property type="entry name" value="RBR-type E3 ubiquitin transferase"/>
    <property type="match status" value="1"/>
</dbReference>
<dbReference type="InterPro" id="IPR017907">
    <property type="entry name" value="Znf_RING_CS"/>
</dbReference>
<dbReference type="InterPro" id="IPR002867">
    <property type="entry name" value="IBR_dom"/>
</dbReference>
<comment type="catalytic activity">
    <reaction evidence="1">
        <text>[E2 ubiquitin-conjugating enzyme]-S-ubiquitinyl-L-cysteine + [acceptor protein]-L-lysine = [E2 ubiquitin-conjugating enzyme]-L-cysteine + [acceptor protein]-N(6)-ubiquitinyl-L-lysine.</text>
        <dbReference type="EC" id="2.3.2.31"/>
    </reaction>
</comment>
<dbReference type="PROSITE" id="PS51873">
    <property type="entry name" value="TRIAD"/>
    <property type="match status" value="1"/>
</dbReference>
<evidence type="ECO:0000259" key="15">
    <source>
        <dbReference type="PROSITE" id="PS50089"/>
    </source>
</evidence>
<comment type="caution">
    <text evidence="17">The sequence shown here is derived from an EMBL/GenBank/DDBJ whole genome shotgun (WGS) entry which is preliminary data.</text>
</comment>
<dbReference type="CDD" id="cd20346">
    <property type="entry name" value="BRcat_RBR_ANKIB1"/>
    <property type="match status" value="1"/>
</dbReference>
<sequence length="592" mass="67946">MGSNDDRVLIDISSDEDDHHADQTYDDPYDSDDIIHDDCSIGDDDDDDDAENDDVPIDDKKASNEKSYVVLKEDKLIEGQKDEIKKVTSVLSISKDEACMLLLKYNWCVTNVHEAWFGDEIKVRELIGMLDVDHDVKFPKNDETEVDCGICFDSVMVKDTANCGCGHVFCKVCWKSFVNTAINDGPGCLNLKCPEPSCEAAVGPDMVNVLAEGEEKKKYDRFWLRSYVESSQKMIKWCPGPGCDYAIEFDDNFEDDSYDVTCNCKYVFCFKCMEDAHSPLDCETVGKWVLKNTAEAENTTWILAYTKPCPKCKKSIEKNEGCMHMTCRKPCLHEFCWLCLGPWREHASRSCNSYKLEGGKVNKDEQQRDLAKKAIQRYTHYYERWAANEKSRKKALSDLHKIETVDLKILSSNYDMPETQLQFITDAWLQIVECRRMLKWTYAYGFYIPEKEKEKKAFFEFLQGEAEVGLERLHLCAEKDLQIYIKKEDEEATTKVIFNGFRIKLTGLTDVTRSYFQNLVRALENGLSEVDSHVAVNKTSTSSDHGDAAGSSSKVRVRKRSTEDGEPWNRSPESAKRARFMMMMTRHPMDDE</sequence>
<dbReference type="EMBL" id="PKPP01001736">
    <property type="protein sequence ID" value="PWA80328.1"/>
    <property type="molecule type" value="Genomic_DNA"/>
</dbReference>
<dbReference type="Proteomes" id="UP000245207">
    <property type="component" value="Unassembled WGS sequence"/>
</dbReference>
<dbReference type="InterPro" id="IPR001841">
    <property type="entry name" value="Znf_RING"/>
</dbReference>
<evidence type="ECO:0000313" key="18">
    <source>
        <dbReference type="Proteomes" id="UP000245207"/>
    </source>
</evidence>
<dbReference type="GO" id="GO:0008270">
    <property type="term" value="F:zinc ion binding"/>
    <property type="evidence" value="ECO:0007669"/>
    <property type="project" value="UniProtKB-KW"/>
</dbReference>
<keyword evidence="7" id="KW-0808">Transferase</keyword>
<evidence type="ECO:0000256" key="13">
    <source>
        <dbReference type="PROSITE-ProRule" id="PRU00175"/>
    </source>
</evidence>
<comment type="cofactor">
    <cofactor evidence="2">
        <name>Zn(2+)</name>
        <dbReference type="ChEBI" id="CHEBI:29105"/>
    </cofactor>
</comment>
<evidence type="ECO:0000256" key="6">
    <source>
        <dbReference type="ARBA" id="ARBA00012251"/>
    </source>
</evidence>
<proteinExistence type="inferred from homology"/>
<feature type="region of interest" description="Disordered" evidence="14">
    <location>
        <begin position="537"/>
        <end position="578"/>
    </location>
</feature>
<dbReference type="Pfam" id="PF01485">
    <property type="entry name" value="IBR"/>
    <property type="match status" value="1"/>
</dbReference>
<dbReference type="PANTHER" id="PTHR11685">
    <property type="entry name" value="RBR FAMILY RING FINGER AND IBR DOMAIN-CONTAINING"/>
    <property type="match status" value="1"/>
</dbReference>
<feature type="domain" description="RING-type" evidence="16">
    <location>
        <begin position="144"/>
        <end position="355"/>
    </location>
</feature>
<feature type="compositionally biased region" description="Low complexity" evidence="14">
    <location>
        <begin position="540"/>
        <end position="554"/>
    </location>
</feature>
<feature type="compositionally biased region" description="Acidic residues" evidence="14">
    <location>
        <begin position="40"/>
        <end position="56"/>
    </location>
</feature>
<dbReference type="Gene3D" id="2.20.25.20">
    <property type="match status" value="1"/>
</dbReference>
<reference evidence="17 18" key="1">
    <citation type="journal article" date="2018" name="Mol. Plant">
        <title>The genome of Artemisia annua provides insight into the evolution of Asteraceae family and artemisinin biosynthesis.</title>
        <authorList>
            <person name="Shen Q."/>
            <person name="Zhang L."/>
            <person name="Liao Z."/>
            <person name="Wang S."/>
            <person name="Yan T."/>
            <person name="Shi P."/>
            <person name="Liu M."/>
            <person name="Fu X."/>
            <person name="Pan Q."/>
            <person name="Wang Y."/>
            <person name="Lv Z."/>
            <person name="Lu X."/>
            <person name="Zhang F."/>
            <person name="Jiang W."/>
            <person name="Ma Y."/>
            <person name="Chen M."/>
            <person name="Hao X."/>
            <person name="Li L."/>
            <person name="Tang Y."/>
            <person name="Lv G."/>
            <person name="Zhou Y."/>
            <person name="Sun X."/>
            <person name="Brodelius P.E."/>
            <person name="Rose J.K.C."/>
            <person name="Tang K."/>
        </authorList>
    </citation>
    <scope>NUCLEOTIDE SEQUENCE [LARGE SCALE GENOMIC DNA]</scope>
    <source>
        <strain evidence="18">cv. Huhao1</strain>
        <tissue evidence="17">Leaf</tissue>
    </source>
</reference>
<keyword evidence="10 13" id="KW-0863">Zinc-finger</keyword>
<organism evidence="17 18">
    <name type="scientific">Artemisia annua</name>
    <name type="common">Sweet wormwood</name>
    <dbReference type="NCBI Taxonomy" id="35608"/>
    <lineage>
        <taxon>Eukaryota</taxon>
        <taxon>Viridiplantae</taxon>
        <taxon>Streptophyta</taxon>
        <taxon>Embryophyta</taxon>
        <taxon>Tracheophyta</taxon>
        <taxon>Spermatophyta</taxon>
        <taxon>Magnoliopsida</taxon>
        <taxon>eudicotyledons</taxon>
        <taxon>Gunneridae</taxon>
        <taxon>Pentapetalae</taxon>
        <taxon>asterids</taxon>
        <taxon>campanulids</taxon>
        <taxon>Asterales</taxon>
        <taxon>Asteraceae</taxon>
        <taxon>Asteroideae</taxon>
        <taxon>Anthemideae</taxon>
        <taxon>Artemisiinae</taxon>
        <taxon>Artemisia</taxon>
    </lineage>
</organism>
<comment type="pathway">
    <text evidence="4">Protein modification; protein ubiquitination.</text>
</comment>
<dbReference type="Gene3D" id="1.20.120.1750">
    <property type="match status" value="1"/>
</dbReference>
<evidence type="ECO:0000256" key="3">
    <source>
        <dbReference type="ARBA" id="ARBA00003976"/>
    </source>
</evidence>
<dbReference type="GO" id="GO:0016567">
    <property type="term" value="P:protein ubiquitination"/>
    <property type="evidence" value="ECO:0007669"/>
    <property type="project" value="UniProtKB-UniPathway"/>
</dbReference>
<evidence type="ECO:0000256" key="11">
    <source>
        <dbReference type="ARBA" id="ARBA00022786"/>
    </source>
</evidence>
<evidence type="ECO:0000256" key="5">
    <source>
        <dbReference type="ARBA" id="ARBA00005884"/>
    </source>
</evidence>
<evidence type="ECO:0000256" key="7">
    <source>
        <dbReference type="ARBA" id="ARBA00022679"/>
    </source>
</evidence>
<evidence type="ECO:0000256" key="12">
    <source>
        <dbReference type="ARBA" id="ARBA00022833"/>
    </source>
</evidence>
<dbReference type="PROSITE" id="PS50089">
    <property type="entry name" value="ZF_RING_2"/>
    <property type="match status" value="1"/>
</dbReference>
<evidence type="ECO:0000259" key="16">
    <source>
        <dbReference type="PROSITE" id="PS51873"/>
    </source>
</evidence>
<dbReference type="SMART" id="SM00647">
    <property type="entry name" value="IBR"/>
    <property type="match status" value="2"/>
</dbReference>
<dbReference type="UniPathway" id="UPA00143"/>
<keyword evidence="12" id="KW-0862">Zinc</keyword>
<comment type="function">
    <text evidence="3">Might act as an E3 ubiquitin-protein ligase, or as part of E3 complex, which accepts ubiquitin from specific E2 ubiquitin-conjugating enzymes and then transfers it to substrates.</text>
</comment>